<accession>A0A3P6SB25</accession>
<evidence type="ECO:0000256" key="6">
    <source>
        <dbReference type="ARBA" id="ARBA00038449"/>
    </source>
</evidence>
<dbReference type="InterPro" id="IPR052002">
    <property type="entry name" value="Even-skipped_HD"/>
</dbReference>
<comment type="subcellular location">
    <subcellularLocation>
        <location evidence="1 7 8">Nucleus</location>
    </subcellularLocation>
</comment>
<keyword evidence="12" id="KW-1185">Reference proteome</keyword>
<dbReference type="PANTHER" id="PTHR46294">
    <property type="entry name" value="SEGMENTATION PROTEIN EVEN-SKIPPED"/>
    <property type="match status" value="1"/>
</dbReference>
<name>A0A3P6SB25_DIBLA</name>
<feature type="domain" description="Homeobox" evidence="10">
    <location>
        <begin position="214"/>
        <end position="274"/>
    </location>
</feature>
<dbReference type="PANTHER" id="PTHR46294:SF4">
    <property type="entry name" value="SEGMENTATION PROTEIN EVEN-SKIPPED"/>
    <property type="match status" value="1"/>
</dbReference>
<dbReference type="SUPFAM" id="SSF46689">
    <property type="entry name" value="Homeodomain-like"/>
    <property type="match status" value="1"/>
</dbReference>
<evidence type="ECO:0000256" key="7">
    <source>
        <dbReference type="PROSITE-ProRule" id="PRU00108"/>
    </source>
</evidence>
<evidence type="ECO:0000256" key="2">
    <source>
        <dbReference type="ARBA" id="ARBA00022473"/>
    </source>
</evidence>
<dbReference type="SMART" id="SM00389">
    <property type="entry name" value="HOX"/>
    <property type="match status" value="1"/>
</dbReference>
<protein>
    <recommendedName>
        <fullName evidence="10">Homeobox domain-containing protein</fullName>
    </recommendedName>
</protein>
<evidence type="ECO:0000313" key="12">
    <source>
        <dbReference type="Proteomes" id="UP000281553"/>
    </source>
</evidence>
<keyword evidence="2" id="KW-0217">Developmental protein</keyword>
<dbReference type="GO" id="GO:0000978">
    <property type="term" value="F:RNA polymerase II cis-regulatory region sequence-specific DNA binding"/>
    <property type="evidence" value="ECO:0007669"/>
    <property type="project" value="TreeGrafter"/>
</dbReference>
<keyword evidence="4 7" id="KW-0371">Homeobox</keyword>
<dbReference type="Gene3D" id="1.10.10.60">
    <property type="entry name" value="Homeodomain-like"/>
    <property type="match status" value="1"/>
</dbReference>
<dbReference type="PROSITE" id="PS50071">
    <property type="entry name" value="HOMEOBOX_2"/>
    <property type="match status" value="1"/>
</dbReference>
<dbReference type="InterPro" id="IPR009057">
    <property type="entry name" value="Homeodomain-like_sf"/>
</dbReference>
<reference evidence="11 12" key="1">
    <citation type="submission" date="2018-11" db="EMBL/GenBank/DDBJ databases">
        <authorList>
            <consortium name="Pathogen Informatics"/>
        </authorList>
    </citation>
    <scope>NUCLEOTIDE SEQUENCE [LARGE SCALE GENOMIC DNA]</scope>
</reference>
<organism evidence="11 12">
    <name type="scientific">Dibothriocephalus latus</name>
    <name type="common">Fish tapeworm</name>
    <name type="synonym">Diphyllobothrium latum</name>
    <dbReference type="NCBI Taxonomy" id="60516"/>
    <lineage>
        <taxon>Eukaryota</taxon>
        <taxon>Metazoa</taxon>
        <taxon>Spiralia</taxon>
        <taxon>Lophotrochozoa</taxon>
        <taxon>Platyhelminthes</taxon>
        <taxon>Cestoda</taxon>
        <taxon>Eucestoda</taxon>
        <taxon>Diphyllobothriidea</taxon>
        <taxon>Diphyllobothriidae</taxon>
        <taxon>Dibothriocephalus</taxon>
    </lineage>
</organism>
<dbReference type="Pfam" id="PF00046">
    <property type="entry name" value="Homeodomain"/>
    <property type="match status" value="1"/>
</dbReference>
<dbReference type="InterPro" id="IPR001356">
    <property type="entry name" value="HD"/>
</dbReference>
<comment type="similarity">
    <text evidence="6">Belongs to the even-skipped homeobox family.</text>
</comment>
<dbReference type="GO" id="GO:0000981">
    <property type="term" value="F:DNA-binding transcription factor activity, RNA polymerase II-specific"/>
    <property type="evidence" value="ECO:0007669"/>
    <property type="project" value="InterPro"/>
</dbReference>
<sequence length="319" mass="35434">MNGNHAGYSLLSALPHPYTLPVFQGLSPNFQMVPGGSMNPACPMDFLAPLPLLFSSTLRAMGLPPLLSQCGELTEPLPPSLAGSTAVEIPQPNFQFEQPSLSSSPFRRADSRSQRMGGKWPLLRHEEASFTSSSCTEGSGEANVVDIEADWSTTESCFHETSLPERRRRMAMEGGRTEKGGAGDQVKTVEETSGSMHDTTVAKRRLEGESLSSSEAKRYRTTYSAYQTKVLEGMFEEERYISRPQRAQLAAQLQLPENTIKVWFQNRRMKEKRMSLMLPNFATGTTLYFCMVLRPDVAARANFSFVSYLQPVIPNSIFV</sequence>
<gene>
    <name evidence="11" type="ORF">DILT_LOCUS2474</name>
</gene>
<keyword evidence="3 7" id="KW-0238">DNA-binding</keyword>
<dbReference type="PRINTS" id="PR00024">
    <property type="entry name" value="HOMEOBOX"/>
</dbReference>
<dbReference type="OrthoDB" id="6159439at2759"/>
<keyword evidence="5 7" id="KW-0539">Nucleus</keyword>
<dbReference type="CDD" id="cd00086">
    <property type="entry name" value="homeodomain"/>
    <property type="match status" value="1"/>
</dbReference>
<evidence type="ECO:0000256" key="4">
    <source>
        <dbReference type="ARBA" id="ARBA00023155"/>
    </source>
</evidence>
<feature type="region of interest" description="Disordered" evidence="9">
    <location>
        <begin position="172"/>
        <end position="197"/>
    </location>
</feature>
<evidence type="ECO:0000256" key="8">
    <source>
        <dbReference type="RuleBase" id="RU000682"/>
    </source>
</evidence>
<dbReference type="Proteomes" id="UP000281553">
    <property type="component" value="Unassembled WGS sequence"/>
</dbReference>
<evidence type="ECO:0000259" key="10">
    <source>
        <dbReference type="PROSITE" id="PS50071"/>
    </source>
</evidence>
<dbReference type="InterPro" id="IPR017970">
    <property type="entry name" value="Homeobox_CS"/>
</dbReference>
<proteinExistence type="inferred from homology"/>
<dbReference type="GO" id="GO:0005634">
    <property type="term" value="C:nucleus"/>
    <property type="evidence" value="ECO:0007669"/>
    <property type="project" value="UniProtKB-SubCell"/>
</dbReference>
<evidence type="ECO:0000256" key="3">
    <source>
        <dbReference type="ARBA" id="ARBA00023125"/>
    </source>
</evidence>
<evidence type="ECO:0000256" key="9">
    <source>
        <dbReference type="SAM" id="MobiDB-lite"/>
    </source>
</evidence>
<dbReference type="PROSITE" id="PS00027">
    <property type="entry name" value="HOMEOBOX_1"/>
    <property type="match status" value="1"/>
</dbReference>
<dbReference type="EMBL" id="UYRU01042149">
    <property type="protein sequence ID" value="VDK73112.1"/>
    <property type="molecule type" value="Genomic_DNA"/>
</dbReference>
<feature type="DNA-binding region" description="Homeobox" evidence="7">
    <location>
        <begin position="216"/>
        <end position="275"/>
    </location>
</feature>
<dbReference type="InterPro" id="IPR020479">
    <property type="entry name" value="HD_metazoa"/>
</dbReference>
<evidence type="ECO:0000256" key="1">
    <source>
        <dbReference type="ARBA" id="ARBA00004123"/>
    </source>
</evidence>
<evidence type="ECO:0000313" key="11">
    <source>
        <dbReference type="EMBL" id="VDK73112.1"/>
    </source>
</evidence>
<evidence type="ECO:0000256" key="5">
    <source>
        <dbReference type="ARBA" id="ARBA00023242"/>
    </source>
</evidence>
<dbReference type="AlphaFoldDB" id="A0A3P6SB25"/>